<dbReference type="GO" id="GO:0006352">
    <property type="term" value="P:DNA-templated transcription initiation"/>
    <property type="evidence" value="ECO:0007669"/>
    <property type="project" value="InterPro"/>
</dbReference>
<dbReference type="InterPro" id="IPR039425">
    <property type="entry name" value="RNA_pol_sigma-70-like"/>
</dbReference>
<keyword evidence="3" id="KW-0731">Sigma factor</keyword>
<dbReference type="Gene3D" id="1.10.1740.10">
    <property type="match status" value="1"/>
</dbReference>
<dbReference type="NCBIfam" id="TIGR02937">
    <property type="entry name" value="sigma70-ECF"/>
    <property type="match status" value="1"/>
</dbReference>
<dbReference type="Gene3D" id="1.10.10.10">
    <property type="entry name" value="Winged helix-like DNA-binding domain superfamily/Winged helix DNA-binding domain"/>
    <property type="match status" value="1"/>
</dbReference>
<dbReference type="GO" id="GO:0003677">
    <property type="term" value="F:DNA binding"/>
    <property type="evidence" value="ECO:0007669"/>
    <property type="project" value="InterPro"/>
</dbReference>
<proteinExistence type="inferred from homology"/>
<dbReference type="RefSeq" id="WP_353650506.1">
    <property type="nucleotide sequence ID" value="NZ_CP159218.1"/>
</dbReference>
<keyword evidence="4" id="KW-0804">Transcription</keyword>
<feature type="domain" description="RNA polymerase sigma-70 region 2" evidence="5">
    <location>
        <begin position="22"/>
        <end position="82"/>
    </location>
</feature>
<dbReference type="InterPro" id="IPR013324">
    <property type="entry name" value="RNA_pol_sigma_r3/r4-like"/>
</dbReference>
<dbReference type="InterPro" id="IPR013249">
    <property type="entry name" value="RNA_pol_sigma70_r4_t2"/>
</dbReference>
<evidence type="ECO:0000313" key="7">
    <source>
        <dbReference type="EMBL" id="XCG64894.1"/>
    </source>
</evidence>
<dbReference type="CDD" id="cd06171">
    <property type="entry name" value="Sigma70_r4"/>
    <property type="match status" value="1"/>
</dbReference>
<dbReference type="AlphaFoldDB" id="A0AAU8DU37"/>
<evidence type="ECO:0000256" key="4">
    <source>
        <dbReference type="ARBA" id="ARBA00023163"/>
    </source>
</evidence>
<dbReference type="PANTHER" id="PTHR43133:SF25">
    <property type="entry name" value="RNA POLYMERASE SIGMA FACTOR RFAY-RELATED"/>
    <property type="match status" value="1"/>
</dbReference>
<evidence type="ECO:0000259" key="6">
    <source>
        <dbReference type="Pfam" id="PF08281"/>
    </source>
</evidence>
<sequence>MHDEPSTVAAPAPPEWIRDGWPLVARCVRRLIRDDAWHDVAQDALLEAWRRRATFDPARGRADSWMVAIAVTHVRRFHQRHRDQRLAEISEPDAAPAQADRSTSIAGRHDLLRAIEQLPERQQLAVTLSYFLDLPESEVAAVMGCRPGTVKSTLSAARAALLNLLGAEYR</sequence>
<reference evidence="7" key="1">
    <citation type="submission" date="2024-05" db="EMBL/GenBank/DDBJ databases">
        <authorList>
            <person name="Cai S.Y."/>
            <person name="Jin L.M."/>
            <person name="Li H.R."/>
        </authorList>
    </citation>
    <scope>NUCLEOTIDE SEQUENCE</scope>
    <source>
        <strain evidence="7">A5-74</strain>
    </source>
</reference>
<evidence type="ECO:0000259" key="5">
    <source>
        <dbReference type="Pfam" id="PF04542"/>
    </source>
</evidence>
<evidence type="ECO:0000256" key="2">
    <source>
        <dbReference type="ARBA" id="ARBA00023015"/>
    </source>
</evidence>
<evidence type="ECO:0000256" key="3">
    <source>
        <dbReference type="ARBA" id="ARBA00023082"/>
    </source>
</evidence>
<name>A0AAU8DU37_9ACTN</name>
<dbReference type="Pfam" id="PF04542">
    <property type="entry name" value="Sigma70_r2"/>
    <property type="match status" value="1"/>
</dbReference>
<organism evidence="7">
    <name type="scientific">Nakamurella sp. A5-74</name>
    <dbReference type="NCBI Taxonomy" id="3158264"/>
    <lineage>
        <taxon>Bacteria</taxon>
        <taxon>Bacillati</taxon>
        <taxon>Actinomycetota</taxon>
        <taxon>Actinomycetes</taxon>
        <taxon>Nakamurellales</taxon>
        <taxon>Nakamurellaceae</taxon>
        <taxon>Nakamurella</taxon>
    </lineage>
</organism>
<dbReference type="Pfam" id="PF08281">
    <property type="entry name" value="Sigma70_r4_2"/>
    <property type="match status" value="1"/>
</dbReference>
<gene>
    <name evidence="7" type="ORF">ABLG96_06170</name>
</gene>
<dbReference type="InterPro" id="IPR036388">
    <property type="entry name" value="WH-like_DNA-bd_sf"/>
</dbReference>
<comment type="similarity">
    <text evidence="1">Belongs to the sigma-70 factor family. ECF subfamily.</text>
</comment>
<accession>A0AAU8DU37</accession>
<dbReference type="SUPFAM" id="SSF88946">
    <property type="entry name" value="Sigma2 domain of RNA polymerase sigma factors"/>
    <property type="match status" value="1"/>
</dbReference>
<feature type="domain" description="RNA polymerase sigma factor 70 region 4 type 2" evidence="6">
    <location>
        <begin position="109"/>
        <end position="161"/>
    </location>
</feature>
<dbReference type="InterPro" id="IPR013325">
    <property type="entry name" value="RNA_pol_sigma_r2"/>
</dbReference>
<dbReference type="PANTHER" id="PTHR43133">
    <property type="entry name" value="RNA POLYMERASE ECF-TYPE SIGMA FACTO"/>
    <property type="match status" value="1"/>
</dbReference>
<dbReference type="SUPFAM" id="SSF88659">
    <property type="entry name" value="Sigma3 and sigma4 domains of RNA polymerase sigma factors"/>
    <property type="match status" value="1"/>
</dbReference>
<keyword evidence="2" id="KW-0805">Transcription regulation</keyword>
<protein>
    <submittedName>
        <fullName evidence="7">Sigma-70 family RNA polymerase sigma factor</fullName>
    </submittedName>
</protein>
<dbReference type="GO" id="GO:0016987">
    <property type="term" value="F:sigma factor activity"/>
    <property type="evidence" value="ECO:0007669"/>
    <property type="project" value="UniProtKB-KW"/>
</dbReference>
<dbReference type="InterPro" id="IPR014284">
    <property type="entry name" value="RNA_pol_sigma-70_dom"/>
</dbReference>
<evidence type="ECO:0000256" key="1">
    <source>
        <dbReference type="ARBA" id="ARBA00010641"/>
    </source>
</evidence>
<dbReference type="EMBL" id="CP159218">
    <property type="protein sequence ID" value="XCG64894.1"/>
    <property type="molecule type" value="Genomic_DNA"/>
</dbReference>
<dbReference type="InterPro" id="IPR007627">
    <property type="entry name" value="RNA_pol_sigma70_r2"/>
</dbReference>